<evidence type="ECO:0000256" key="8">
    <source>
        <dbReference type="HAMAP-Rule" id="MF_03157"/>
    </source>
</evidence>
<keyword evidence="10" id="KW-1133">Transmembrane helix</keyword>
<dbReference type="InterPro" id="IPR000631">
    <property type="entry name" value="CARKD"/>
</dbReference>
<evidence type="ECO:0000256" key="1">
    <source>
        <dbReference type="ARBA" id="ARBA00022741"/>
    </source>
</evidence>
<dbReference type="InterPro" id="IPR029056">
    <property type="entry name" value="Ribokinase-like"/>
</dbReference>
<reference evidence="12 13" key="1">
    <citation type="submission" date="2022-11" db="EMBL/GenBank/DDBJ databases">
        <title>Whole genome sequence of Eschrichtius robustus ER-17-0199.</title>
        <authorList>
            <person name="Bruniche-Olsen A."/>
            <person name="Black A.N."/>
            <person name="Fields C.J."/>
            <person name="Walden K."/>
            <person name="Dewoody J.A."/>
        </authorList>
    </citation>
    <scope>NUCLEOTIDE SEQUENCE [LARGE SCALE GENOMIC DNA]</scope>
    <source>
        <strain evidence="12">ER-17-0199</strain>
        <tissue evidence="12">Blubber</tissue>
    </source>
</reference>
<keyword evidence="8" id="KW-0496">Mitochondrion</keyword>
<dbReference type="EMBL" id="JAIQCJ010002088">
    <property type="protein sequence ID" value="KAJ8783307.1"/>
    <property type="molecule type" value="Genomic_DNA"/>
</dbReference>
<dbReference type="Gene3D" id="3.40.1190.20">
    <property type="match status" value="2"/>
</dbReference>
<keyword evidence="4 8" id="KW-0520">NAD</keyword>
<keyword evidence="10" id="KW-0812">Transmembrane</keyword>
<dbReference type="Pfam" id="PF01256">
    <property type="entry name" value="Carb_kinase"/>
    <property type="match status" value="1"/>
</dbReference>
<keyword evidence="2 8" id="KW-0067">ATP-binding</keyword>
<dbReference type="EC" id="4.2.1.93" evidence="8"/>
<comment type="cofactor">
    <cofactor evidence="8">
        <name>Mg(2+)</name>
        <dbReference type="ChEBI" id="CHEBI:18420"/>
    </cofactor>
</comment>
<evidence type="ECO:0000256" key="9">
    <source>
        <dbReference type="SAM" id="MobiDB-lite"/>
    </source>
</evidence>
<feature type="compositionally biased region" description="Basic and acidic residues" evidence="9">
    <location>
        <begin position="9"/>
        <end position="21"/>
    </location>
</feature>
<evidence type="ECO:0000256" key="3">
    <source>
        <dbReference type="ARBA" id="ARBA00022857"/>
    </source>
</evidence>
<keyword evidence="13" id="KW-1185">Reference proteome</keyword>
<dbReference type="GO" id="GO:0005524">
    <property type="term" value="F:ATP binding"/>
    <property type="evidence" value="ECO:0007669"/>
    <property type="project" value="UniProtKB-KW"/>
</dbReference>
<feature type="region of interest" description="Disordered" evidence="9">
    <location>
        <begin position="1"/>
        <end position="67"/>
    </location>
</feature>
<proteinExistence type="inferred from homology"/>
<comment type="function">
    <text evidence="8">Catalyzes the dehydration of the S-form of NAD(P)HX at the expense of ATP, which is converted to ADP. Together with NAD(P)HX epimerase, which catalyzes the epimerization of the S- and R-forms, the enzyme allows the repair of both epimers of NAD(P)HX, a damaged form of NAD(P)H that is a result of enzymatic or heat-dependent hydration.</text>
</comment>
<name>A0AB34GWI5_ESCRO</name>
<feature type="binding site" evidence="8">
    <location>
        <position position="370"/>
    </location>
    <ligand>
        <name>(6S)-NADPHX</name>
        <dbReference type="ChEBI" id="CHEBI:64076"/>
    </ligand>
</feature>
<keyword evidence="5 8" id="KW-0456">Lyase</keyword>
<accession>A0AB34GWI5</accession>
<evidence type="ECO:0000256" key="5">
    <source>
        <dbReference type="ARBA" id="ARBA00023239"/>
    </source>
</evidence>
<dbReference type="GO" id="GO:0005739">
    <property type="term" value="C:mitochondrion"/>
    <property type="evidence" value="ECO:0007669"/>
    <property type="project" value="UniProtKB-SubCell"/>
</dbReference>
<feature type="domain" description="YjeF C-terminal" evidence="11">
    <location>
        <begin position="151"/>
        <end position="618"/>
    </location>
</feature>
<evidence type="ECO:0000256" key="7">
    <source>
        <dbReference type="ARBA" id="ARBA00048847"/>
    </source>
</evidence>
<feature type="binding site" evidence="8">
    <location>
        <begin position="480"/>
        <end position="486"/>
    </location>
    <ligand>
        <name>(6S)-NADPHX</name>
        <dbReference type="ChEBI" id="CHEBI:64076"/>
    </ligand>
</feature>
<evidence type="ECO:0000256" key="4">
    <source>
        <dbReference type="ARBA" id="ARBA00023027"/>
    </source>
</evidence>
<evidence type="ECO:0000313" key="13">
    <source>
        <dbReference type="Proteomes" id="UP001159641"/>
    </source>
</evidence>
<dbReference type="SUPFAM" id="SSF53613">
    <property type="entry name" value="Ribokinase-like"/>
    <property type="match status" value="2"/>
</dbReference>
<dbReference type="CDD" id="cd01171">
    <property type="entry name" value="YXKO-related"/>
    <property type="match status" value="1"/>
</dbReference>
<comment type="catalytic activity">
    <reaction evidence="7 8">
        <text>(6S)-NADHX + ATP = ADP + phosphate + NADH + H(+)</text>
        <dbReference type="Rhea" id="RHEA:19017"/>
        <dbReference type="ChEBI" id="CHEBI:15378"/>
        <dbReference type="ChEBI" id="CHEBI:30616"/>
        <dbReference type="ChEBI" id="CHEBI:43474"/>
        <dbReference type="ChEBI" id="CHEBI:57945"/>
        <dbReference type="ChEBI" id="CHEBI:64074"/>
        <dbReference type="ChEBI" id="CHEBI:456216"/>
        <dbReference type="EC" id="4.2.1.93"/>
    </reaction>
</comment>
<dbReference type="PANTHER" id="PTHR12592">
    <property type="entry name" value="ATP-DEPENDENT (S)-NAD(P)H-HYDRATE DEHYDRATASE FAMILY MEMBER"/>
    <property type="match status" value="1"/>
</dbReference>
<evidence type="ECO:0000256" key="6">
    <source>
        <dbReference type="ARBA" id="ARBA00047472"/>
    </source>
</evidence>
<protein>
    <recommendedName>
        <fullName evidence="8">ATP-dependent (S)-NAD(P)H-hydrate dehydratase</fullName>
        <ecNumber evidence="8">4.2.1.93</ecNumber>
    </recommendedName>
    <alternativeName>
        <fullName evidence="8">ATP-dependent NAD(P)HX dehydratase</fullName>
    </alternativeName>
    <alternativeName>
        <fullName evidence="8">Carbohydrate kinase domain-containing protein</fullName>
    </alternativeName>
</protein>
<dbReference type="GO" id="GO:0110051">
    <property type="term" value="P:metabolite repair"/>
    <property type="evidence" value="ECO:0007669"/>
    <property type="project" value="TreeGrafter"/>
</dbReference>
<keyword evidence="3" id="KW-0521">NADP</keyword>
<comment type="caution">
    <text evidence="12">The sequence shown here is derived from an EMBL/GenBank/DDBJ whole genome shotgun (WGS) entry which is preliminary data.</text>
</comment>
<keyword evidence="10" id="KW-0472">Membrane</keyword>
<gene>
    <name evidence="8" type="primary">CARKD</name>
    <name evidence="12" type="ORF">J1605_009390</name>
</gene>
<evidence type="ECO:0000259" key="11">
    <source>
        <dbReference type="PROSITE" id="PS51383"/>
    </source>
</evidence>
<organism evidence="12 13">
    <name type="scientific">Eschrichtius robustus</name>
    <name type="common">California gray whale</name>
    <name type="synonym">Eschrichtius gibbosus</name>
    <dbReference type="NCBI Taxonomy" id="9764"/>
    <lineage>
        <taxon>Eukaryota</taxon>
        <taxon>Metazoa</taxon>
        <taxon>Chordata</taxon>
        <taxon>Craniata</taxon>
        <taxon>Vertebrata</taxon>
        <taxon>Euteleostomi</taxon>
        <taxon>Mammalia</taxon>
        <taxon>Eutheria</taxon>
        <taxon>Laurasiatheria</taxon>
        <taxon>Artiodactyla</taxon>
        <taxon>Whippomorpha</taxon>
        <taxon>Cetacea</taxon>
        <taxon>Mysticeti</taxon>
        <taxon>Eschrichtiidae</taxon>
        <taxon>Eschrichtius</taxon>
    </lineage>
</organism>
<evidence type="ECO:0000313" key="12">
    <source>
        <dbReference type="EMBL" id="KAJ8783307.1"/>
    </source>
</evidence>
<feature type="region of interest" description="Disordered" evidence="9">
    <location>
        <begin position="433"/>
        <end position="454"/>
    </location>
</feature>
<dbReference type="GO" id="GO:0047453">
    <property type="term" value="F:ATP-dependent NAD(P)H-hydrate dehydratase activity"/>
    <property type="evidence" value="ECO:0007669"/>
    <property type="project" value="UniProtKB-UniRule"/>
</dbReference>
<keyword evidence="1 8" id="KW-0547">Nucleotide-binding</keyword>
<sequence>MAEASPGAERVRTSDHWESAARFRRRRGGGREPGSPSRAVSPAAARGRPGDRKSAEGGESCGRAGAAGRPEVRGWLCVPASGRSGAAWEVSATLAFPAMATRAGAGAAVAGAAVVAVLSAALVLYGPPLDAVLNRAFPLHTARSVTDMEAALQLVRNVVPPLAAWQHKGQAGRIGVVGGCPEYTGAPYFAAISALKVTFLRLSAASWLWVTCGSGCFSLADSATEFARLYQSHQRSECLSGESCVKPASCAPPQGADLSHVFSTQDAAPVIKSYSPELIVHPVLKRFVLDAVLGSTGTACDWAAQDLPPCSFLSRAALCPGTFCSGEAFLSVLCETVAAERLKRGHDSPSAVQGVEKWLPRLHALVLGPGLGRDDALLENVKAVAEEVSVGPDVTRVPASGLSGLSGGRAGAQGILEASKARGIPIVVDAVSAASSPVPSSPGPPRPRGDLSPRLQDGLWLVAQQPALIQGYRKAVLTPNHMEFSRLAEAVLGDPLDGRDRCRAVLSLSRALGNVTVVQKGEQDVISDGEQVLTCSQEGSGRRCGGQGDLLSGSLGILAHWALLAGPEKTNGSGPLLVAAFGACALTRQCARQAFQKHGRATTTTDMITELGPAFSRLFETSAGADGGVAPTGELRL</sequence>
<dbReference type="GO" id="GO:0046496">
    <property type="term" value="P:nicotinamide nucleotide metabolic process"/>
    <property type="evidence" value="ECO:0007669"/>
    <property type="project" value="UniProtKB-UniRule"/>
</dbReference>
<dbReference type="PANTHER" id="PTHR12592:SF0">
    <property type="entry name" value="ATP-DEPENDENT (S)-NAD(P)H-HYDRATE DEHYDRATASE"/>
    <property type="match status" value="1"/>
</dbReference>
<keyword evidence="8" id="KW-0597">Phosphoprotein</keyword>
<dbReference type="HAMAP" id="MF_01965">
    <property type="entry name" value="NADHX_dehydratase"/>
    <property type="match status" value="1"/>
</dbReference>
<feature type="binding site" evidence="8">
    <location>
        <begin position="520"/>
        <end position="524"/>
    </location>
    <ligand>
        <name>ATP</name>
        <dbReference type="ChEBI" id="CHEBI:30616"/>
    </ligand>
</feature>
<feature type="binding site" evidence="8">
    <location>
        <begin position="539"/>
        <end position="548"/>
    </location>
    <ligand>
        <name>ATP</name>
        <dbReference type="ChEBI" id="CHEBI:30616"/>
    </ligand>
</feature>
<comment type="subcellular location">
    <subcellularLocation>
        <location evidence="8">Mitochondrion</location>
    </subcellularLocation>
</comment>
<feature type="compositionally biased region" description="Low complexity" evidence="9">
    <location>
        <begin position="33"/>
        <end position="47"/>
    </location>
</feature>
<dbReference type="PROSITE" id="PS51383">
    <property type="entry name" value="YJEF_C_3"/>
    <property type="match status" value="1"/>
</dbReference>
<dbReference type="Proteomes" id="UP001159641">
    <property type="component" value="Unassembled WGS sequence"/>
</dbReference>
<evidence type="ECO:0000256" key="2">
    <source>
        <dbReference type="ARBA" id="ARBA00022840"/>
    </source>
</evidence>
<evidence type="ECO:0000256" key="10">
    <source>
        <dbReference type="SAM" id="Phobius"/>
    </source>
</evidence>
<comment type="catalytic activity">
    <reaction evidence="6 8">
        <text>(6S)-NADPHX + ATP = ADP + phosphate + NADPH + H(+)</text>
        <dbReference type="Rhea" id="RHEA:32231"/>
        <dbReference type="ChEBI" id="CHEBI:15378"/>
        <dbReference type="ChEBI" id="CHEBI:30616"/>
        <dbReference type="ChEBI" id="CHEBI:43474"/>
        <dbReference type="ChEBI" id="CHEBI:57783"/>
        <dbReference type="ChEBI" id="CHEBI:64076"/>
        <dbReference type="ChEBI" id="CHEBI:456216"/>
        <dbReference type="EC" id="4.2.1.93"/>
    </reaction>
</comment>
<comment type="similarity">
    <text evidence="8">Belongs to the NnrD/CARKD family.</text>
</comment>
<feature type="transmembrane region" description="Helical" evidence="10">
    <location>
        <begin position="103"/>
        <end position="125"/>
    </location>
</feature>
<feature type="binding site" evidence="8">
    <location>
        <position position="549"/>
    </location>
    <ligand>
        <name>(6S)-NADPHX</name>
        <dbReference type="ChEBI" id="CHEBI:64076"/>
    </ligand>
</feature>
<dbReference type="AlphaFoldDB" id="A0AB34GWI5"/>